<evidence type="ECO:0000256" key="12">
    <source>
        <dbReference type="ARBA" id="ARBA00033708"/>
    </source>
</evidence>
<evidence type="ECO:0000256" key="2">
    <source>
        <dbReference type="ARBA" id="ARBA00006434"/>
    </source>
</evidence>
<evidence type="ECO:0000256" key="4">
    <source>
        <dbReference type="ARBA" id="ARBA00022475"/>
    </source>
</evidence>
<keyword evidence="6" id="KW-0769">Symport</keyword>
<feature type="transmembrane region" description="Helical" evidence="15">
    <location>
        <begin position="113"/>
        <end position="141"/>
    </location>
</feature>
<evidence type="ECO:0000256" key="13">
    <source>
        <dbReference type="RuleBase" id="RU362091"/>
    </source>
</evidence>
<dbReference type="InterPro" id="IPR050277">
    <property type="entry name" value="Sodium:Solute_Symporter"/>
</dbReference>
<evidence type="ECO:0000256" key="8">
    <source>
        <dbReference type="ARBA" id="ARBA00023053"/>
    </source>
</evidence>
<evidence type="ECO:0000256" key="14">
    <source>
        <dbReference type="SAM" id="MobiDB-lite"/>
    </source>
</evidence>
<evidence type="ECO:0000256" key="6">
    <source>
        <dbReference type="ARBA" id="ARBA00022847"/>
    </source>
</evidence>
<keyword evidence="3" id="KW-0813">Transport</keyword>
<feature type="transmembrane region" description="Helical" evidence="15">
    <location>
        <begin position="407"/>
        <end position="429"/>
    </location>
</feature>
<dbReference type="PROSITE" id="PS00456">
    <property type="entry name" value="NA_SOLUT_SYMP_1"/>
    <property type="match status" value="1"/>
</dbReference>
<dbReference type="PROSITE" id="PS50283">
    <property type="entry name" value="NA_SOLUT_SYMP_3"/>
    <property type="match status" value="1"/>
</dbReference>
<dbReference type="AlphaFoldDB" id="A0A849C1J2"/>
<dbReference type="Pfam" id="PF00474">
    <property type="entry name" value="SSF"/>
    <property type="match status" value="1"/>
</dbReference>
<feature type="transmembrane region" description="Helical" evidence="15">
    <location>
        <begin position="375"/>
        <end position="395"/>
    </location>
</feature>
<feature type="transmembrane region" description="Helical" evidence="15">
    <location>
        <begin position="223"/>
        <end position="246"/>
    </location>
</feature>
<comment type="subcellular location">
    <subcellularLocation>
        <location evidence="1">Cell membrane</location>
        <topology evidence="1">Multi-pass membrane protein</topology>
    </subcellularLocation>
</comment>
<protein>
    <submittedName>
        <fullName evidence="16">Sodium:solute symporter family protein</fullName>
    </submittedName>
</protein>
<dbReference type="GO" id="GO:0046942">
    <property type="term" value="P:carboxylic acid transport"/>
    <property type="evidence" value="ECO:0007669"/>
    <property type="project" value="UniProtKB-ARBA"/>
</dbReference>
<feature type="transmembrane region" description="Helical" evidence="15">
    <location>
        <begin position="352"/>
        <end position="369"/>
    </location>
</feature>
<comment type="caution">
    <text evidence="16">The sequence shown here is derived from an EMBL/GenBank/DDBJ whole genome shotgun (WGS) entry which is preliminary data.</text>
</comment>
<feature type="transmembrane region" description="Helical" evidence="15">
    <location>
        <begin position="303"/>
        <end position="331"/>
    </location>
</feature>
<evidence type="ECO:0000313" key="16">
    <source>
        <dbReference type="EMBL" id="NNH70225.1"/>
    </source>
</evidence>
<dbReference type="RefSeq" id="WP_067518438.1">
    <property type="nucleotide sequence ID" value="NZ_JABELX010000003.1"/>
</dbReference>
<dbReference type="InterPro" id="IPR018212">
    <property type="entry name" value="Na/solute_symporter_CS"/>
</dbReference>
<dbReference type="InterPro" id="IPR001734">
    <property type="entry name" value="Na/solute_symporter"/>
</dbReference>
<evidence type="ECO:0000256" key="9">
    <source>
        <dbReference type="ARBA" id="ARBA00023065"/>
    </source>
</evidence>
<feature type="transmembrane region" description="Helical" evidence="15">
    <location>
        <begin position="147"/>
        <end position="170"/>
    </location>
</feature>
<dbReference type="GO" id="GO:0015293">
    <property type="term" value="F:symporter activity"/>
    <property type="evidence" value="ECO:0007669"/>
    <property type="project" value="UniProtKB-KW"/>
</dbReference>
<feature type="transmembrane region" description="Helical" evidence="15">
    <location>
        <begin position="6"/>
        <end position="24"/>
    </location>
</feature>
<comment type="similarity">
    <text evidence="2 13">Belongs to the sodium:solute symporter (SSF) (TC 2.A.21) family.</text>
</comment>
<feature type="transmembrane region" description="Helical" evidence="15">
    <location>
        <begin position="69"/>
        <end position="92"/>
    </location>
</feature>
<evidence type="ECO:0000256" key="11">
    <source>
        <dbReference type="ARBA" id="ARBA00023201"/>
    </source>
</evidence>
<evidence type="ECO:0000256" key="10">
    <source>
        <dbReference type="ARBA" id="ARBA00023136"/>
    </source>
</evidence>
<evidence type="ECO:0000256" key="3">
    <source>
        <dbReference type="ARBA" id="ARBA00022448"/>
    </source>
</evidence>
<keyword evidence="8" id="KW-0915">Sodium</keyword>
<evidence type="ECO:0000256" key="1">
    <source>
        <dbReference type="ARBA" id="ARBA00004651"/>
    </source>
</evidence>
<evidence type="ECO:0000256" key="5">
    <source>
        <dbReference type="ARBA" id="ARBA00022692"/>
    </source>
</evidence>
<keyword evidence="10 15" id="KW-0472">Membrane</keyword>
<dbReference type="EMBL" id="JABELX010000003">
    <property type="protein sequence ID" value="NNH70225.1"/>
    <property type="molecule type" value="Genomic_DNA"/>
</dbReference>
<sequence>MIITGIAISVIAVIAIGLFVARKVDGDSTNFLVAGRSLALPLVAAGLMGQAVDSNATLGNTDLTSSLGFWAGASLPLGLGLCLLITGIFFAGPMNRMGLLTLPDFFRIKYGRGIELASSLLMIFSFCILLAGNLVAGGYIFERFLGVPYTAGVLLIVAIVLSYTIIGGMYSDAYTALAQMVITIFGSLALLIWVGSTMGITIPDGMGPFDFGQLTNTSEGAPINWATLVSLGIGDIVAIDFMQRIFSARTPRIARRACFVAAAGTVVVGVPYALVALTVSGVISGDNGPVLLTLLADRAPAGLAILVLSAIVAASCSTANGAILGTASVATRNVAGRTRATDAAGRDTLLRDVRITMVPVVAVAVLFAVKVPQTGILLTLAFDLMLAGLIVPFVAAHITSRVTSAAAAAAMVVGLGTRLALFVLTPTVYGAENTLLHIDNSLITASFDGWPTFIAFLAALATFLVVMTLFPAGQATVAMASSGPEPAPEPTSGATSEPVPAPARALS</sequence>
<dbReference type="PANTHER" id="PTHR48086:SF3">
    <property type="entry name" value="SODIUM_PROLINE SYMPORTER"/>
    <property type="match status" value="1"/>
</dbReference>
<dbReference type="InterPro" id="IPR038377">
    <property type="entry name" value="Na/Glc_symporter_sf"/>
</dbReference>
<proteinExistence type="inferred from homology"/>
<keyword evidence="11" id="KW-0739">Sodium transport</keyword>
<dbReference type="Gene3D" id="1.20.1730.10">
    <property type="entry name" value="Sodium/glucose cotransporter"/>
    <property type="match status" value="1"/>
</dbReference>
<dbReference type="Proteomes" id="UP000586827">
    <property type="component" value="Unassembled WGS sequence"/>
</dbReference>
<name>A0A849C1J2_9NOCA</name>
<dbReference type="GO" id="GO:0005886">
    <property type="term" value="C:plasma membrane"/>
    <property type="evidence" value="ECO:0007669"/>
    <property type="project" value="UniProtKB-SubCell"/>
</dbReference>
<keyword evidence="5 15" id="KW-0812">Transmembrane</keyword>
<keyword evidence="7 15" id="KW-1133">Transmembrane helix</keyword>
<dbReference type="CDD" id="cd11474">
    <property type="entry name" value="SLC5sbd_CHT"/>
    <property type="match status" value="1"/>
</dbReference>
<feature type="transmembrane region" description="Helical" evidence="15">
    <location>
        <begin position="449"/>
        <end position="470"/>
    </location>
</feature>
<dbReference type="PANTHER" id="PTHR48086">
    <property type="entry name" value="SODIUM/PROLINE SYMPORTER-RELATED"/>
    <property type="match status" value="1"/>
</dbReference>
<keyword evidence="4" id="KW-1003">Cell membrane</keyword>
<keyword evidence="9" id="KW-0406">Ion transport</keyword>
<feature type="region of interest" description="Disordered" evidence="14">
    <location>
        <begin position="480"/>
        <end position="507"/>
    </location>
</feature>
<evidence type="ECO:0000256" key="7">
    <source>
        <dbReference type="ARBA" id="ARBA00022989"/>
    </source>
</evidence>
<gene>
    <name evidence="16" type="ORF">HLB23_10180</name>
</gene>
<dbReference type="GO" id="GO:0006814">
    <property type="term" value="P:sodium ion transport"/>
    <property type="evidence" value="ECO:0007669"/>
    <property type="project" value="UniProtKB-KW"/>
</dbReference>
<keyword evidence="17" id="KW-1185">Reference proteome</keyword>
<organism evidence="16 17">
    <name type="scientific">Nocardia uniformis</name>
    <dbReference type="NCBI Taxonomy" id="53432"/>
    <lineage>
        <taxon>Bacteria</taxon>
        <taxon>Bacillati</taxon>
        <taxon>Actinomycetota</taxon>
        <taxon>Actinomycetes</taxon>
        <taxon>Mycobacteriales</taxon>
        <taxon>Nocardiaceae</taxon>
        <taxon>Nocardia</taxon>
    </lineage>
</organism>
<accession>A0A849C1J2</accession>
<feature type="transmembrane region" description="Helical" evidence="15">
    <location>
        <begin position="182"/>
        <end position="203"/>
    </location>
</feature>
<comment type="catalytic activity">
    <reaction evidence="12">
        <text>L-proline(in) + Na(+)(in) = L-proline(out) + Na(+)(out)</text>
        <dbReference type="Rhea" id="RHEA:28967"/>
        <dbReference type="ChEBI" id="CHEBI:29101"/>
        <dbReference type="ChEBI" id="CHEBI:60039"/>
    </reaction>
</comment>
<evidence type="ECO:0000256" key="15">
    <source>
        <dbReference type="SAM" id="Phobius"/>
    </source>
</evidence>
<feature type="transmembrane region" description="Helical" evidence="15">
    <location>
        <begin position="258"/>
        <end position="283"/>
    </location>
</feature>
<evidence type="ECO:0000313" key="17">
    <source>
        <dbReference type="Proteomes" id="UP000586827"/>
    </source>
</evidence>
<reference evidence="16 17" key="1">
    <citation type="submission" date="2020-05" db="EMBL/GenBank/DDBJ databases">
        <title>MicrobeNet Type strains.</title>
        <authorList>
            <person name="Nicholson A.C."/>
        </authorList>
    </citation>
    <scope>NUCLEOTIDE SEQUENCE [LARGE SCALE GENOMIC DNA]</scope>
    <source>
        <strain evidence="16 17">JCM 3224</strain>
    </source>
</reference>